<name>A0ABT6I4M9_9GAMM</name>
<keyword evidence="1" id="KW-0472">Membrane</keyword>
<evidence type="ECO:0000313" key="3">
    <source>
        <dbReference type="Proteomes" id="UP001162135"/>
    </source>
</evidence>
<proteinExistence type="predicted"/>
<sequence length="88" mass="9875">MLNIIGLIAGFIGAICLLIDPNSWILGKFTKVYIEKKDSELTVPEYNACSRRWLIAQRLVRRAGIFLIAAGFALQLLAALSDRLGPWW</sequence>
<dbReference type="EMBL" id="PGFS01000001">
    <property type="protein sequence ID" value="MDH4572487.1"/>
    <property type="molecule type" value="Genomic_DNA"/>
</dbReference>
<keyword evidence="1" id="KW-1133">Transmembrane helix</keyword>
<keyword evidence="3" id="KW-1185">Reference proteome</keyword>
<feature type="transmembrane region" description="Helical" evidence="1">
    <location>
        <begin position="6"/>
        <end position="27"/>
    </location>
</feature>
<reference evidence="2" key="2">
    <citation type="submission" date="2017-11" db="EMBL/GenBank/DDBJ databases">
        <authorList>
            <person name="Das S.K."/>
        </authorList>
    </citation>
    <scope>NUCLEOTIDE SEQUENCE</scope>
    <source>
        <strain evidence="2">S4-41</strain>
    </source>
</reference>
<comment type="caution">
    <text evidence="2">The sequence shown here is derived from an EMBL/GenBank/DDBJ whole genome shotgun (WGS) entry which is preliminary data.</text>
</comment>
<evidence type="ECO:0000313" key="2">
    <source>
        <dbReference type="EMBL" id="MDH4572487.1"/>
    </source>
</evidence>
<dbReference type="Proteomes" id="UP001162135">
    <property type="component" value="Unassembled WGS sequence"/>
</dbReference>
<gene>
    <name evidence="2" type="ORF">CUR86_08455</name>
</gene>
<protein>
    <submittedName>
        <fullName evidence="2">Uncharacterized protein</fullName>
    </submittedName>
</protein>
<evidence type="ECO:0000256" key="1">
    <source>
        <dbReference type="SAM" id="Phobius"/>
    </source>
</evidence>
<keyword evidence="1" id="KW-0812">Transmembrane</keyword>
<reference evidence="2" key="1">
    <citation type="journal article" date="2015" name="Antonie Van Leeuwenhoek">
        <title>Comparative 16S rRNA signatures and multilocus sequence analysis for the genus Salinicola and description of Salinicola acroporae sp. nov., isolated from coral Acropora digitifera.</title>
        <authorList>
            <person name="Lepcha R.T."/>
            <person name="Poddar A."/>
            <person name="Schumann P."/>
            <person name="Das S.K."/>
        </authorList>
    </citation>
    <scope>NUCLEOTIDE SEQUENCE</scope>
    <source>
        <strain evidence="2">S4-41</strain>
    </source>
</reference>
<organism evidence="2 3">
    <name type="scientific">Salinicola acroporae</name>
    <dbReference type="NCBI Taxonomy" id="1541440"/>
    <lineage>
        <taxon>Bacteria</taxon>
        <taxon>Pseudomonadati</taxon>
        <taxon>Pseudomonadota</taxon>
        <taxon>Gammaproteobacteria</taxon>
        <taxon>Oceanospirillales</taxon>
        <taxon>Halomonadaceae</taxon>
        <taxon>Salinicola</taxon>
    </lineage>
</organism>
<feature type="transmembrane region" description="Helical" evidence="1">
    <location>
        <begin position="59"/>
        <end position="80"/>
    </location>
</feature>
<accession>A0ABT6I4M9</accession>